<organism evidence="1 2">
    <name type="scientific">Citrus x changshan-huyou</name>
    <dbReference type="NCBI Taxonomy" id="2935761"/>
    <lineage>
        <taxon>Eukaryota</taxon>
        <taxon>Viridiplantae</taxon>
        <taxon>Streptophyta</taxon>
        <taxon>Embryophyta</taxon>
        <taxon>Tracheophyta</taxon>
        <taxon>Spermatophyta</taxon>
        <taxon>Magnoliopsida</taxon>
        <taxon>eudicotyledons</taxon>
        <taxon>Gunneridae</taxon>
        <taxon>Pentapetalae</taxon>
        <taxon>rosids</taxon>
        <taxon>malvids</taxon>
        <taxon>Sapindales</taxon>
        <taxon>Rutaceae</taxon>
        <taxon>Aurantioideae</taxon>
        <taxon>Citrus</taxon>
    </lineage>
</organism>
<name>A0AAP0M533_9ROSI</name>
<keyword evidence="2" id="KW-1185">Reference proteome</keyword>
<gene>
    <name evidence="1" type="ORF">WN944_005519</name>
</gene>
<evidence type="ECO:0000313" key="2">
    <source>
        <dbReference type="Proteomes" id="UP001428341"/>
    </source>
</evidence>
<sequence>MFRVLQKASFGFMNWSACFYDSRGTFSHAPSKKGNRKDENWGAEPLSLGLFDDLAKAQSLMYLISLSSVRKFTELKNGKNCSNITHERPDAKERRSKLEGMNNGYTVYHFEI</sequence>
<dbReference type="Proteomes" id="UP001428341">
    <property type="component" value="Unassembled WGS sequence"/>
</dbReference>
<proteinExistence type="predicted"/>
<reference evidence="1 2" key="1">
    <citation type="submission" date="2024-05" db="EMBL/GenBank/DDBJ databases">
        <title>Haplotype-resolved chromosome-level genome assembly of Huyou (Citrus changshanensis).</title>
        <authorList>
            <person name="Miao C."/>
            <person name="Chen W."/>
            <person name="Wu Y."/>
            <person name="Wang L."/>
            <person name="Zhao S."/>
            <person name="Grierson D."/>
            <person name="Xu C."/>
            <person name="Chen K."/>
        </authorList>
    </citation>
    <scope>NUCLEOTIDE SEQUENCE [LARGE SCALE GENOMIC DNA]</scope>
    <source>
        <strain evidence="1">01-14</strain>
        <tissue evidence="1">Leaf</tissue>
    </source>
</reference>
<dbReference type="AlphaFoldDB" id="A0AAP0M533"/>
<protein>
    <submittedName>
        <fullName evidence="1">Uncharacterized protein</fullName>
    </submittedName>
</protein>
<accession>A0AAP0M533</accession>
<evidence type="ECO:0000313" key="1">
    <source>
        <dbReference type="EMBL" id="KAK9194812.1"/>
    </source>
</evidence>
<dbReference type="EMBL" id="JBCGBO010000006">
    <property type="protein sequence ID" value="KAK9194812.1"/>
    <property type="molecule type" value="Genomic_DNA"/>
</dbReference>
<comment type="caution">
    <text evidence="1">The sequence shown here is derived from an EMBL/GenBank/DDBJ whole genome shotgun (WGS) entry which is preliminary data.</text>
</comment>